<keyword evidence="5" id="KW-1185">Reference proteome</keyword>
<reference evidence="4 5" key="1">
    <citation type="submission" date="2024-03" db="EMBL/GenBank/DDBJ databases">
        <authorList>
            <person name="Gkanogiannis A."/>
            <person name="Becerra Lopez-Lavalle L."/>
        </authorList>
    </citation>
    <scope>NUCLEOTIDE SEQUENCE [LARGE SCALE GENOMIC DNA]</scope>
</reference>
<dbReference type="InterPro" id="IPR014720">
    <property type="entry name" value="dsRBD_dom"/>
</dbReference>
<feature type="signal peptide" evidence="2">
    <location>
        <begin position="1"/>
        <end position="16"/>
    </location>
</feature>
<dbReference type="Gene3D" id="3.30.160.20">
    <property type="match status" value="1"/>
</dbReference>
<feature type="domain" description="DRBM" evidence="3">
    <location>
        <begin position="37"/>
        <end position="107"/>
    </location>
</feature>
<keyword evidence="2" id="KW-0732">Signal</keyword>
<dbReference type="SMART" id="SM00358">
    <property type="entry name" value="DSRM"/>
    <property type="match status" value="1"/>
</dbReference>
<evidence type="ECO:0000313" key="4">
    <source>
        <dbReference type="EMBL" id="CAK9310852.1"/>
    </source>
</evidence>
<protein>
    <recommendedName>
        <fullName evidence="3">DRBM domain-containing protein</fullName>
    </recommendedName>
</protein>
<evidence type="ECO:0000259" key="3">
    <source>
        <dbReference type="PROSITE" id="PS50137"/>
    </source>
</evidence>
<evidence type="ECO:0000313" key="5">
    <source>
        <dbReference type="Proteomes" id="UP001642487"/>
    </source>
</evidence>
<dbReference type="Proteomes" id="UP001642487">
    <property type="component" value="Chromosome 10"/>
</dbReference>
<dbReference type="SUPFAM" id="SSF54768">
    <property type="entry name" value="dsRNA-binding domain-like"/>
    <property type="match status" value="1"/>
</dbReference>
<sequence length="176" mass="19834">MFSLIVCFLFLPFSRISENVMKFYLVMLFIQSPRRNLFKTQLEELCRCKSRKLPKYFVVKQGQDQDPHFEATATVDGEQLCPYTNSRKSSKQAHNSAAKLLSEQLCPYTNSHRLVCTATATVAAAETVPPSTIFATIISPIGTSLHSPIFSPVFKYIFLSSTTVLAFTIGQFWCNT</sequence>
<proteinExistence type="predicted"/>
<feature type="chain" id="PRO_5046062455" description="DRBM domain-containing protein" evidence="2">
    <location>
        <begin position="17"/>
        <end position="176"/>
    </location>
</feature>
<evidence type="ECO:0000256" key="1">
    <source>
        <dbReference type="PROSITE-ProRule" id="PRU00266"/>
    </source>
</evidence>
<evidence type="ECO:0000256" key="2">
    <source>
        <dbReference type="SAM" id="SignalP"/>
    </source>
</evidence>
<organism evidence="4 5">
    <name type="scientific">Citrullus colocynthis</name>
    <name type="common">colocynth</name>
    <dbReference type="NCBI Taxonomy" id="252529"/>
    <lineage>
        <taxon>Eukaryota</taxon>
        <taxon>Viridiplantae</taxon>
        <taxon>Streptophyta</taxon>
        <taxon>Embryophyta</taxon>
        <taxon>Tracheophyta</taxon>
        <taxon>Spermatophyta</taxon>
        <taxon>Magnoliopsida</taxon>
        <taxon>eudicotyledons</taxon>
        <taxon>Gunneridae</taxon>
        <taxon>Pentapetalae</taxon>
        <taxon>rosids</taxon>
        <taxon>fabids</taxon>
        <taxon>Cucurbitales</taxon>
        <taxon>Cucurbitaceae</taxon>
        <taxon>Benincaseae</taxon>
        <taxon>Citrullus</taxon>
    </lineage>
</organism>
<gene>
    <name evidence="4" type="ORF">CITCOLO1_LOCUS2493</name>
</gene>
<name>A0ABP0XWD2_9ROSI</name>
<accession>A0ABP0XWD2</accession>
<dbReference type="Pfam" id="PF00035">
    <property type="entry name" value="dsrm"/>
    <property type="match status" value="1"/>
</dbReference>
<dbReference type="EMBL" id="OZ021744">
    <property type="protein sequence ID" value="CAK9310852.1"/>
    <property type="molecule type" value="Genomic_DNA"/>
</dbReference>
<keyword evidence="1" id="KW-0694">RNA-binding</keyword>
<dbReference type="PROSITE" id="PS50137">
    <property type="entry name" value="DS_RBD"/>
    <property type="match status" value="1"/>
</dbReference>